<evidence type="ECO:0008006" key="3">
    <source>
        <dbReference type="Google" id="ProtNLM"/>
    </source>
</evidence>
<sequence>MSIQVNQVLALLYKLKLRSNRIPKLHQQPTSAIVKRAMRTYADPTAPEASRPNPNYLVRTGNRIRQSERPSDPTHLDAELEYDFLTQNAPNFILKDLTVGNNRHLIFYTDRQLQLLARAKTWYMDGTFRVVNHPWEQLFSIHAFVKSGYHMKQIPLVFCVMSGKSKKDYYQTASNQKDSVYTFLRQLMALPFLPSEHITDTFLQLDARAPQAIVPVMNYVYSTWIDSTIFEIHH</sequence>
<dbReference type="OrthoDB" id="6127758at2759"/>
<evidence type="ECO:0000313" key="1">
    <source>
        <dbReference type="EMBL" id="VDH95789.1"/>
    </source>
</evidence>
<proteinExistence type="predicted"/>
<evidence type="ECO:0000313" key="2">
    <source>
        <dbReference type="Proteomes" id="UP000596742"/>
    </source>
</evidence>
<name>A0A8B6BVG4_MYTGA</name>
<keyword evidence="2" id="KW-1185">Reference proteome</keyword>
<gene>
    <name evidence="1" type="ORF">MGAL_10B092110</name>
</gene>
<comment type="caution">
    <text evidence="1">The sequence shown here is derived from an EMBL/GenBank/DDBJ whole genome shotgun (WGS) entry which is preliminary data.</text>
</comment>
<protein>
    <recommendedName>
        <fullName evidence="3">MULE transposase domain-containing protein</fullName>
    </recommendedName>
</protein>
<organism evidence="1 2">
    <name type="scientific">Mytilus galloprovincialis</name>
    <name type="common">Mediterranean mussel</name>
    <dbReference type="NCBI Taxonomy" id="29158"/>
    <lineage>
        <taxon>Eukaryota</taxon>
        <taxon>Metazoa</taxon>
        <taxon>Spiralia</taxon>
        <taxon>Lophotrochozoa</taxon>
        <taxon>Mollusca</taxon>
        <taxon>Bivalvia</taxon>
        <taxon>Autobranchia</taxon>
        <taxon>Pteriomorphia</taxon>
        <taxon>Mytilida</taxon>
        <taxon>Mytiloidea</taxon>
        <taxon>Mytilidae</taxon>
        <taxon>Mytilinae</taxon>
        <taxon>Mytilus</taxon>
    </lineage>
</organism>
<dbReference type="EMBL" id="UYJE01000724">
    <property type="protein sequence ID" value="VDH95789.1"/>
    <property type="molecule type" value="Genomic_DNA"/>
</dbReference>
<dbReference type="Proteomes" id="UP000596742">
    <property type="component" value="Unassembled WGS sequence"/>
</dbReference>
<reference evidence="1" key="1">
    <citation type="submission" date="2018-11" db="EMBL/GenBank/DDBJ databases">
        <authorList>
            <person name="Alioto T."/>
            <person name="Alioto T."/>
        </authorList>
    </citation>
    <scope>NUCLEOTIDE SEQUENCE</scope>
</reference>
<dbReference type="PANTHER" id="PTHR47160">
    <property type="entry name" value="PUTATIVE-RELATED"/>
    <property type="match status" value="1"/>
</dbReference>
<dbReference type="AlphaFoldDB" id="A0A8B6BVG4"/>
<accession>A0A8B6BVG4</accession>
<dbReference type="PANTHER" id="PTHR47160:SF10">
    <property type="entry name" value="MULE TRANSPOSASE DOMAIN-CONTAINING PROTEIN"/>
    <property type="match status" value="1"/>
</dbReference>